<dbReference type="SUPFAM" id="SSF52172">
    <property type="entry name" value="CheY-like"/>
    <property type="match status" value="1"/>
</dbReference>
<protein>
    <recommendedName>
        <fullName evidence="4">Response regulatory domain-containing protein</fullName>
    </recommendedName>
</protein>
<evidence type="ECO:0000256" key="3">
    <source>
        <dbReference type="SAM" id="MobiDB-lite"/>
    </source>
</evidence>
<dbReference type="GO" id="GO:0000160">
    <property type="term" value="P:phosphorelay signal transduction system"/>
    <property type="evidence" value="ECO:0007669"/>
    <property type="project" value="InterPro"/>
</dbReference>
<dbReference type="Gene3D" id="3.40.50.2300">
    <property type="match status" value="1"/>
</dbReference>
<dbReference type="Proteomes" id="UP000288246">
    <property type="component" value="Unassembled WGS sequence"/>
</dbReference>
<reference evidence="5 6" key="1">
    <citation type="submission" date="2018-11" db="EMBL/GenBank/DDBJ databases">
        <title>Draft genome sequence of Cellulomonas takizawaensis strain TKZ-21.</title>
        <authorList>
            <person name="Yamamura H."/>
            <person name="Hayashi T."/>
            <person name="Hamada M."/>
            <person name="Serisawa Y."/>
            <person name="Matsuyama K."/>
            <person name="Nakagawa Y."/>
            <person name="Otoguro M."/>
            <person name="Yanagida F."/>
            <person name="Hayakawa M."/>
        </authorList>
    </citation>
    <scope>NUCLEOTIDE SEQUENCE [LARGE SCALE GENOMIC DNA]</scope>
    <source>
        <strain evidence="5 6">TKZ-21</strain>
    </source>
</reference>
<dbReference type="AlphaFoldDB" id="A0A401UXD4"/>
<sequence length="152" mass="16396">MPGRDAPDVLRCEAADGQAGRMTDDDTTVRPTEPGAGTRVLVVDDEPDERALLATHLRRAGCEVLEAPSAEAALADERQLDVDVAFVDLRLPGMGGWELVEELHRLRPGLPVVVTSVLDAHDYPDVEATLPKPFVGESVRAALEQALPDRAR</sequence>
<feature type="compositionally biased region" description="Basic and acidic residues" evidence="3">
    <location>
        <begin position="1"/>
        <end position="14"/>
    </location>
</feature>
<comment type="caution">
    <text evidence="5">The sequence shown here is derived from an EMBL/GenBank/DDBJ whole genome shotgun (WGS) entry which is preliminary data.</text>
</comment>
<feature type="region of interest" description="Disordered" evidence="3">
    <location>
        <begin position="1"/>
        <end position="35"/>
    </location>
</feature>
<accession>A0A401UXD4</accession>
<feature type="domain" description="Response regulatory" evidence="4">
    <location>
        <begin position="39"/>
        <end position="147"/>
    </location>
</feature>
<dbReference type="InterPro" id="IPR001789">
    <property type="entry name" value="Sig_transdc_resp-reg_receiver"/>
</dbReference>
<dbReference type="SMART" id="SM00448">
    <property type="entry name" value="REC"/>
    <property type="match status" value="1"/>
</dbReference>
<dbReference type="EMBL" id="BHYL01000060">
    <property type="protein sequence ID" value="GCD19349.1"/>
    <property type="molecule type" value="Genomic_DNA"/>
</dbReference>
<gene>
    <name evidence="5" type="ORF">CTKZ_09110</name>
</gene>
<dbReference type="InterPro" id="IPR011006">
    <property type="entry name" value="CheY-like_superfamily"/>
</dbReference>
<dbReference type="CDD" id="cd00156">
    <property type="entry name" value="REC"/>
    <property type="match status" value="1"/>
</dbReference>
<dbReference type="PANTHER" id="PTHR44591">
    <property type="entry name" value="STRESS RESPONSE REGULATOR PROTEIN 1"/>
    <property type="match status" value="1"/>
</dbReference>
<evidence type="ECO:0000256" key="2">
    <source>
        <dbReference type="PROSITE-ProRule" id="PRU00169"/>
    </source>
</evidence>
<dbReference type="InterPro" id="IPR050595">
    <property type="entry name" value="Bact_response_regulator"/>
</dbReference>
<evidence type="ECO:0000313" key="5">
    <source>
        <dbReference type="EMBL" id="GCD19349.1"/>
    </source>
</evidence>
<evidence type="ECO:0000259" key="4">
    <source>
        <dbReference type="PROSITE" id="PS50110"/>
    </source>
</evidence>
<proteinExistence type="predicted"/>
<keyword evidence="1 2" id="KW-0597">Phosphoprotein</keyword>
<evidence type="ECO:0000256" key="1">
    <source>
        <dbReference type="ARBA" id="ARBA00022553"/>
    </source>
</evidence>
<dbReference type="PANTHER" id="PTHR44591:SF3">
    <property type="entry name" value="RESPONSE REGULATORY DOMAIN-CONTAINING PROTEIN"/>
    <property type="match status" value="1"/>
</dbReference>
<keyword evidence="6" id="KW-1185">Reference proteome</keyword>
<dbReference type="Pfam" id="PF00072">
    <property type="entry name" value="Response_reg"/>
    <property type="match status" value="1"/>
</dbReference>
<name>A0A401UXD4_9CELL</name>
<dbReference type="PROSITE" id="PS50110">
    <property type="entry name" value="RESPONSE_REGULATORY"/>
    <property type="match status" value="1"/>
</dbReference>
<organism evidence="5 6">
    <name type="scientific">Cellulomonas algicola</name>
    <dbReference type="NCBI Taxonomy" id="2071633"/>
    <lineage>
        <taxon>Bacteria</taxon>
        <taxon>Bacillati</taxon>
        <taxon>Actinomycetota</taxon>
        <taxon>Actinomycetes</taxon>
        <taxon>Micrococcales</taxon>
        <taxon>Cellulomonadaceae</taxon>
        <taxon>Cellulomonas</taxon>
    </lineage>
</organism>
<feature type="modified residue" description="4-aspartylphosphate" evidence="2">
    <location>
        <position position="88"/>
    </location>
</feature>
<evidence type="ECO:0000313" key="6">
    <source>
        <dbReference type="Proteomes" id="UP000288246"/>
    </source>
</evidence>